<dbReference type="RefSeq" id="WP_103920680.1">
    <property type="nucleotide sequence ID" value="NZ_FMSV02000512.1"/>
</dbReference>
<dbReference type="InterPro" id="IPR020539">
    <property type="entry name" value="RNase_P_CS"/>
</dbReference>
<dbReference type="OrthoDB" id="9796422at2"/>
<dbReference type="Gene3D" id="3.30.230.10">
    <property type="match status" value="1"/>
</dbReference>
<evidence type="ECO:0000256" key="5">
    <source>
        <dbReference type="ARBA" id="ARBA00022801"/>
    </source>
</evidence>
<evidence type="ECO:0000313" key="10">
    <source>
        <dbReference type="Proteomes" id="UP000236724"/>
    </source>
</evidence>
<dbReference type="GO" id="GO:0042781">
    <property type="term" value="F:3'-tRNA processing endoribonuclease activity"/>
    <property type="evidence" value="ECO:0007669"/>
    <property type="project" value="TreeGrafter"/>
</dbReference>
<dbReference type="GO" id="GO:0001682">
    <property type="term" value="P:tRNA 5'-leader removal"/>
    <property type="evidence" value="ECO:0007669"/>
    <property type="project" value="UniProtKB-UniRule"/>
</dbReference>
<sequence length="138" mass="15954">MLKQQRSAQQAQATLDTGFQRRHRLLNSADFKPVFETHPWKSSDRYLTVLAICNHKPAARLGMVFMKKRVKLAVQRNRLKRLTRHSFRFHKQQLAGLDLVVLARSGAAEASNPVLSRSLQKHWQRILKSKSLQSQSLK</sequence>
<proteinExistence type="inferred from homology"/>
<dbReference type="PROSITE" id="PS00648">
    <property type="entry name" value="RIBONUCLEASE_P"/>
    <property type="match status" value="1"/>
</dbReference>
<evidence type="ECO:0000256" key="7">
    <source>
        <dbReference type="HAMAP-Rule" id="MF_00227"/>
    </source>
</evidence>
<keyword evidence="6 7" id="KW-0694">RNA-binding</keyword>
<comment type="similarity">
    <text evidence="7">Belongs to the RnpA family.</text>
</comment>
<dbReference type="NCBIfam" id="TIGR00188">
    <property type="entry name" value="rnpA"/>
    <property type="match status" value="1"/>
</dbReference>
<dbReference type="EC" id="3.1.26.5" evidence="7 8"/>
<keyword evidence="2 7" id="KW-0819">tRNA processing</keyword>
<dbReference type="EMBL" id="FMSV02000512">
    <property type="protein sequence ID" value="SEH06958.1"/>
    <property type="molecule type" value="Genomic_DNA"/>
</dbReference>
<evidence type="ECO:0000256" key="3">
    <source>
        <dbReference type="ARBA" id="ARBA00022722"/>
    </source>
</evidence>
<evidence type="ECO:0000256" key="4">
    <source>
        <dbReference type="ARBA" id="ARBA00022759"/>
    </source>
</evidence>
<reference evidence="9 10" key="1">
    <citation type="submission" date="2016-10" db="EMBL/GenBank/DDBJ databases">
        <authorList>
            <person name="de Groot N.N."/>
        </authorList>
    </citation>
    <scope>NUCLEOTIDE SEQUENCE [LARGE SCALE GENOMIC DNA]</scope>
    <source>
        <strain evidence="9">MBHS1</strain>
    </source>
</reference>
<organism evidence="9 10">
    <name type="scientific">Candidatus Venteria ishoeyi</name>
    <dbReference type="NCBI Taxonomy" id="1899563"/>
    <lineage>
        <taxon>Bacteria</taxon>
        <taxon>Pseudomonadati</taxon>
        <taxon>Pseudomonadota</taxon>
        <taxon>Gammaproteobacteria</taxon>
        <taxon>Thiotrichales</taxon>
        <taxon>Thiotrichaceae</taxon>
        <taxon>Venteria</taxon>
    </lineage>
</organism>
<dbReference type="AlphaFoldDB" id="A0A1H6FA43"/>
<evidence type="ECO:0000256" key="6">
    <source>
        <dbReference type="ARBA" id="ARBA00022884"/>
    </source>
</evidence>
<gene>
    <name evidence="7 9" type="primary">rnpA</name>
    <name evidence="9" type="ORF">MBHS_02824</name>
</gene>
<name>A0A1H6FA43_9GAMM</name>
<dbReference type="HAMAP" id="MF_00227">
    <property type="entry name" value="RNase_P"/>
    <property type="match status" value="1"/>
</dbReference>
<dbReference type="Proteomes" id="UP000236724">
    <property type="component" value="Unassembled WGS sequence"/>
</dbReference>
<dbReference type="GO" id="GO:0000049">
    <property type="term" value="F:tRNA binding"/>
    <property type="evidence" value="ECO:0007669"/>
    <property type="project" value="UniProtKB-UniRule"/>
</dbReference>
<protein>
    <recommendedName>
        <fullName evidence="7 8">Ribonuclease P protein component</fullName>
        <shortName evidence="7">RNase P protein</shortName>
        <shortName evidence="7">RNaseP protein</shortName>
        <ecNumber evidence="7 8">3.1.26.5</ecNumber>
    </recommendedName>
    <alternativeName>
        <fullName evidence="7">Protein C5</fullName>
    </alternativeName>
</protein>
<evidence type="ECO:0000256" key="8">
    <source>
        <dbReference type="NCBIfam" id="TIGR00188"/>
    </source>
</evidence>
<dbReference type="GO" id="GO:0030677">
    <property type="term" value="C:ribonuclease P complex"/>
    <property type="evidence" value="ECO:0007669"/>
    <property type="project" value="TreeGrafter"/>
</dbReference>
<dbReference type="InterPro" id="IPR020568">
    <property type="entry name" value="Ribosomal_Su5_D2-typ_SF"/>
</dbReference>
<dbReference type="SUPFAM" id="SSF54211">
    <property type="entry name" value="Ribosomal protein S5 domain 2-like"/>
    <property type="match status" value="1"/>
</dbReference>
<keyword evidence="10" id="KW-1185">Reference proteome</keyword>
<keyword evidence="5 7" id="KW-0378">Hydrolase</keyword>
<evidence type="ECO:0000256" key="1">
    <source>
        <dbReference type="ARBA" id="ARBA00002663"/>
    </source>
</evidence>
<comment type="function">
    <text evidence="1 7">RNaseP catalyzes the removal of the 5'-leader sequence from pre-tRNA to produce the mature 5'-terminus. It can also cleave other RNA substrates such as 4.5S RNA. The protein component plays an auxiliary but essential role in vivo by binding to the 5'-leader sequence and broadening the substrate specificity of the ribozyme.</text>
</comment>
<dbReference type="PANTHER" id="PTHR33992">
    <property type="entry name" value="RIBONUCLEASE P PROTEIN COMPONENT"/>
    <property type="match status" value="1"/>
</dbReference>
<evidence type="ECO:0000256" key="2">
    <source>
        <dbReference type="ARBA" id="ARBA00022694"/>
    </source>
</evidence>
<dbReference type="PANTHER" id="PTHR33992:SF1">
    <property type="entry name" value="RIBONUCLEASE P PROTEIN COMPONENT"/>
    <property type="match status" value="1"/>
</dbReference>
<dbReference type="InterPro" id="IPR014721">
    <property type="entry name" value="Ribsml_uS5_D2-typ_fold_subgr"/>
</dbReference>
<dbReference type="InterPro" id="IPR000100">
    <property type="entry name" value="RNase_P"/>
</dbReference>
<evidence type="ECO:0000313" key="9">
    <source>
        <dbReference type="EMBL" id="SEH06958.1"/>
    </source>
</evidence>
<comment type="catalytic activity">
    <reaction evidence="7">
        <text>Endonucleolytic cleavage of RNA, removing 5'-extranucleotides from tRNA precursor.</text>
        <dbReference type="EC" id="3.1.26.5"/>
    </reaction>
</comment>
<accession>A0A1H6FA43</accession>
<keyword evidence="4 7" id="KW-0255">Endonuclease</keyword>
<dbReference type="GO" id="GO:0004526">
    <property type="term" value="F:ribonuclease P activity"/>
    <property type="evidence" value="ECO:0007669"/>
    <property type="project" value="UniProtKB-UniRule"/>
</dbReference>
<dbReference type="Pfam" id="PF00825">
    <property type="entry name" value="Ribonuclease_P"/>
    <property type="match status" value="1"/>
</dbReference>
<keyword evidence="3 7" id="KW-0540">Nuclease</keyword>
<comment type="subunit">
    <text evidence="7">Consists of a catalytic RNA component (M1 or rnpB) and a protein subunit.</text>
</comment>